<dbReference type="SUPFAM" id="SSF56112">
    <property type="entry name" value="Protein kinase-like (PK-like)"/>
    <property type="match status" value="1"/>
</dbReference>
<evidence type="ECO:0000259" key="6">
    <source>
        <dbReference type="PROSITE" id="PS51158"/>
    </source>
</evidence>
<keyword evidence="5" id="KW-0067">ATP-binding</keyword>
<evidence type="ECO:0000256" key="2">
    <source>
        <dbReference type="ARBA" id="ARBA00022679"/>
    </source>
</evidence>
<comment type="caution">
    <text evidence="7">The sequence shown here is derived from an EMBL/GenBank/DDBJ whole genome shotgun (WGS) entry which is preliminary data.</text>
</comment>
<keyword evidence="8" id="KW-1185">Reference proteome</keyword>
<sequence length="479" mass="54176">MSSTTCKCASCKHDLSRSSYTTDEFSKGSGVARCKGCNHEYPVKPSIVEFDSGRYNISEKGVTSYFKLEKPFSQGSFRWVALATYLTGPRKGQTFVVKWFKTGFVYEAEEYNFDIKAVDKALEIVNKFNSHNIINRSIRINVPEVWVFTKTSGQWAGRYVLCEPFIQNYQKFNSNNGWTDVSSNWGQAMQALSHFSYHITGGQLVLCDLQGGIYRHEAILSDPVILSRKQEYGQPDFGTSGIRSFFSRHRCTAYCRQGWAWPTDVAQIYDPVPRTSKRNLDRAISLYQKTYPGGRSDTFAITWSPYYLEYNKAPHSVDKLELAETRLAHLTPKQRAALTLRMNRAGRAAGIDFMWGGKIGPDTRQAHRLVRLGSTKSDEIRDAIVEGLFDAYQAREQDISEREVLRAVAVRAGVDGAEVDAWLDSNIDADVVDEEAKKNKEVFRDSGVPTFVIQGVHRLDGVQDPMDLLEVLIKVREGQ</sequence>
<protein>
    <recommendedName>
        <fullName evidence="6">Alpha-type protein kinase domain-containing protein</fullName>
    </recommendedName>
</protein>
<evidence type="ECO:0000256" key="1">
    <source>
        <dbReference type="ARBA" id="ARBA00022527"/>
    </source>
</evidence>
<evidence type="ECO:0000256" key="5">
    <source>
        <dbReference type="ARBA" id="ARBA00022840"/>
    </source>
</evidence>
<dbReference type="PROSITE" id="PS51158">
    <property type="entry name" value="ALPHA_KINASE"/>
    <property type="match status" value="1"/>
</dbReference>
<dbReference type="Gene3D" id="3.40.30.10">
    <property type="entry name" value="Glutaredoxin"/>
    <property type="match status" value="1"/>
</dbReference>
<keyword evidence="4" id="KW-0418">Kinase</keyword>
<organism evidence="7 8">
    <name type="scientific">Daldinia eschscholtzii</name>
    <dbReference type="NCBI Taxonomy" id="292717"/>
    <lineage>
        <taxon>Eukaryota</taxon>
        <taxon>Fungi</taxon>
        <taxon>Dikarya</taxon>
        <taxon>Ascomycota</taxon>
        <taxon>Pezizomycotina</taxon>
        <taxon>Sordariomycetes</taxon>
        <taxon>Xylariomycetidae</taxon>
        <taxon>Xylariales</taxon>
        <taxon>Hypoxylaceae</taxon>
        <taxon>Daldinia</taxon>
    </lineage>
</organism>
<dbReference type="EMBL" id="JBANMG010000009">
    <property type="protein sequence ID" value="KAK6948892.1"/>
    <property type="molecule type" value="Genomic_DNA"/>
</dbReference>
<keyword evidence="3" id="KW-0547">Nucleotide-binding</keyword>
<dbReference type="InterPro" id="IPR011009">
    <property type="entry name" value="Kinase-like_dom_sf"/>
</dbReference>
<dbReference type="Pfam" id="PF02816">
    <property type="entry name" value="Alpha_kinase"/>
    <property type="match status" value="1"/>
</dbReference>
<dbReference type="InterPro" id="IPR001853">
    <property type="entry name" value="DSBA-like_thioredoxin_dom"/>
</dbReference>
<dbReference type="AlphaFoldDB" id="A0AAX6M9L1"/>
<keyword evidence="1" id="KW-0723">Serine/threonine-protein kinase</keyword>
<dbReference type="SMART" id="SM00811">
    <property type="entry name" value="Alpha_kinase"/>
    <property type="match status" value="1"/>
</dbReference>
<dbReference type="Proteomes" id="UP001369815">
    <property type="component" value="Unassembled WGS sequence"/>
</dbReference>
<dbReference type="GO" id="GO:0004674">
    <property type="term" value="F:protein serine/threonine kinase activity"/>
    <property type="evidence" value="ECO:0007669"/>
    <property type="project" value="UniProtKB-KW"/>
</dbReference>
<gene>
    <name evidence="7" type="ORF">Daesc_008963</name>
</gene>
<dbReference type="GO" id="GO:0005524">
    <property type="term" value="F:ATP binding"/>
    <property type="evidence" value="ECO:0007669"/>
    <property type="project" value="UniProtKB-KW"/>
</dbReference>
<dbReference type="InterPro" id="IPR004166">
    <property type="entry name" value="a-kinase_dom"/>
</dbReference>
<dbReference type="Gene3D" id="3.20.200.10">
    <property type="entry name" value="MHCK/EF2 kinase"/>
    <property type="match status" value="1"/>
</dbReference>
<dbReference type="InterPro" id="IPR051852">
    <property type="entry name" value="Alpha-type_PK"/>
</dbReference>
<evidence type="ECO:0000256" key="3">
    <source>
        <dbReference type="ARBA" id="ARBA00022741"/>
    </source>
</evidence>
<evidence type="ECO:0000256" key="4">
    <source>
        <dbReference type="ARBA" id="ARBA00022777"/>
    </source>
</evidence>
<dbReference type="PANTHER" id="PTHR45992:SF11">
    <property type="entry name" value="ALPHA-TYPE PROTEIN KINASE DOMAIN-CONTAINING PROTEIN"/>
    <property type="match status" value="1"/>
</dbReference>
<evidence type="ECO:0000313" key="7">
    <source>
        <dbReference type="EMBL" id="KAK6948892.1"/>
    </source>
</evidence>
<keyword evidence="2" id="KW-0808">Transferase</keyword>
<feature type="domain" description="Alpha-type protein kinase" evidence="6">
    <location>
        <begin position="47"/>
        <end position="268"/>
    </location>
</feature>
<accession>A0AAX6M9L1</accession>
<dbReference type="SUPFAM" id="SSF52833">
    <property type="entry name" value="Thioredoxin-like"/>
    <property type="match status" value="1"/>
</dbReference>
<reference evidence="7 8" key="1">
    <citation type="journal article" date="2024" name="Front Chem Biol">
        <title>Unveiling the potential of Daldinia eschscholtzii MFLUCC 19-0629 through bioactivity and bioinformatics studies for enhanced sustainable agriculture production.</title>
        <authorList>
            <person name="Brooks S."/>
            <person name="Weaver J.A."/>
            <person name="Klomchit A."/>
            <person name="Alharthi S.A."/>
            <person name="Onlamun T."/>
            <person name="Nurani R."/>
            <person name="Vong T.K."/>
            <person name="Alberti F."/>
            <person name="Greco C."/>
        </authorList>
    </citation>
    <scope>NUCLEOTIDE SEQUENCE [LARGE SCALE GENOMIC DNA]</scope>
    <source>
        <strain evidence="7">MFLUCC 19-0629</strain>
    </source>
</reference>
<proteinExistence type="predicted"/>
<dbReference type="CDD" id="cd17509">
    <property type="entry name" value="Alpha_kinase"/>
    <property type="match status" value="1"/>
</dbReference>
<evidence type="ECO:0000313" key="8">
    <source>
        <dbReference type="Proteomes" id="UP001369815"/>
    </source>
</evidence>
<dbReference type="PANTHER" id="PTHR45992">
    <property type="entry name" value="EUKARYOTIC ELONGATION FACTOR 2 KINASE-RELATED"/>
    <property type="match status" value="1"/>
</dbReference>
<dbReference type="GO" id="GO:0016491">
    <property type="term" value="F:oxidoreductase activity"/>
    <property type="evidence" value="ECO:0007669"/>
    <property type="project" value="InterPro"/>
</dbReference>
<name>A0AAX6M9L1_9PEZI</name>
<dbReference type="Pfam" id="PF01323">
    <property type="entry name" value="DSBA"/>
    <property type="match status" value="1"/>
</dbReference>
<dbReference type="InterPro" id="IPR036249">
    <property type="entry name" value="Thioredoxin-like_sf"/>
</dbReference>